<sequence>MGLQVGLQDNRKRVGWPYNHKSIKQNIDNNEFVRKIRNKLMKERLRKHLKK</sequence>
<proteinExistence type="predicted"/>
<dbReference type="AlphaFoldDB" id="A0A0F9T578"/>
<comment type="caution">
    <text evidence="1">The sequence shown here is derived from an EMBL/GenBank/DDBJ whole genome shotgun (WGS) entry which is preliminary data.</text>
</comment>
<reference evidence="1" key="1">
    <citation type="journal article" date="2015" name="Nature">
        <title>Complex archaea that bridge the gap between prokaryotes and eukaryotes.</title>
        <authorList>
            <person name="Spang A."/>
            <person name="Saw J.H."/>
            <person name="Jorgensen S.L."/>
            <person name="Zaremba-Niedzwiedzka K."/>
            <person name="Martijn J."/>
            <person name="Lind A.E."/>
            <person name="van Eijk R."/>
            <person name="Schleper C."/>
            <person name="Guy L."/>
            <person name="Ettema T.J."/>
        </authorList>
    </citation>
    <scope>NUCLEOTIDE SEQUENCE</scope>
</reference>
<name>A0A0F9T578_9ZZZZ</name>
<protein>
    <submittedName>
        <fullName evidence="1">Uncharacterized protein</fullName>
    </submittedName>
</protein>
<evidence type="ECO:0000313" key="1">
    <source>
        <dbReference type="EMBL" id="KKN44141.1"/>
    </source>
</evidence>
<organism evidence="1">
    <name type="scientific">marine sediment metagenome</name>
    <dbReference type="NCBI Taxonomy" id="412755"/>
    <lineage>
        <taxon>unclassified sequences</taxon>
        <taxon>metagenomes</taxon>
        <taxon>ecological metagenomes</taxon>
    </lineage>
</organism>
<dbReference type="EMBL" id="LAZR01001467">
    <property type="protein sequence ID" value="KKN44141.1"/>
    <property type="molecule type" value="Genomic_DNA"/>
</dbReference>
<accession>A0A0F9T578</accession>
<gene>
    <name evidence="1" type="ORF">LCGC14_0695970</name>
</gene>